<gene>
    <name evidence="9" type="ORF">CCUN_1148</name>
</gene>
<evidence type="ECO:0000256" key="7">
    <source>
        <dbReference type="ARBA" id="ARBA00033311"/>
    </source>
</evidence>
<dbReference type="GO" id="GO:0000271">
    <property type="term" value="P:polysaccharide biosynthetic process"/>
    <property type="evidence" value="ECO:0007669"/>
    <property type="project" value="TreeGrafter"/>
</dbReference>
<dbReference type="EC" id="5.1.3.13" evidence="3"/>
<dbReference type="PANTHER" id="PTHR21047:SF2">
    <property type="entry name" value="THYMIDINE DIPHOSPHO-4-KETO-RHAMNOSE 3,5-EPIMERASE"/>
    <property type="match status" value="1"/>
</dbReference>
<organism evidence="9 10">
    <name type="scientific">Campylobacter cuniculorum DSM 23162 = LMG 24588</name>
    <dbReference type="NCBI Taxonomy" id="1121267"/>
    <lineage>
        <taxon>Bacteria</taxon>
        <taxon>Pseudomonadati</taxon>
        <taxon>Campylobacterota</taxon>
        <taxon>Epsilonproteobacteria</taxon>
        <taxon>Campylobacterales</taxon>
        <taxon>Campylobacteraceae</taxon>
        <taxon>Campylobacter</taxon>
    </lineage>
</organism>
<dbReference type="Gene3D" id="2.60.120.10">
    <property type="entry name" value="Jelly Rolls"/>
    <property type="match status" value="1"/>
</dbReference>
<protein>
    <recommendedName>
        <fullName evidence="4">dTDP-4-dehydrorhamnose 3,5-epimerase</fullName>
        <ecNumber evidence="3">5.1.3.13</ecNumber>
    </recommendedName>
    <alternativeName>
        <fullName evidence="6">Thymidine diphospho-4-keto-rhamnose 3,5-epimerase</fullName>
    </alternativeName>
    <alternativeName>
        <fullName evidence="5">dTDP-4-keto-6-deoxyglucose 3,5-epimerase</fullName>
    </alternativeName>
    <alternativeName>
        <fullName evidence="7">dTDP-6-deoxy-D-xylo-4-hexulose 3,5-epimerase</fullName>
    </alternativeName>
</protein>
<dbReference type="RefSeq" id="WP_027305671.1">
    <property type="nucleotide sequence ID" value="NZ_CP020867.1"/>
</dbReference>
<evidence type="ECO:0000256" key="6">
    <source>
        <dbReference type="ARBA" id="ARBA00031424"/>
    </source>
</evidence>
<name>A0A1W6BXE1_9BACT</name>
<dbReference type="Pfam" id="PF00908">
    <property type="entry name" value="dTDP_sugar_isom"/>
    <property type="match status" value="1"/>
</dbReference>
<dbReference type="KEGG" id="ccun:CCUN_1148"/>
<dbReference type="InterPro" id="IPR000888">
    <property type="entry name" value="RmlC-like"/>
</dbReference>
<dbReference type="EMBL" id="CP020867">
    <property type="protein sequence ID" value="ARJ56745.1"/>
    <property type="molecule type" value="Genomic_DNA"/>
</dbReference>
<evidence type="ECO:0000256" key="2">
    <source>
        <dbReference type="ARBA" id="ARBA00001997"/>
    </source>
</evidence>
<sequence>MAAEFEICESKLLKGVYIIKPNKFKDFRGEIYTAFLSEEIDKLLPKPLKFIQDKFTLSHRNVLRGIHGDHKSYKLVTCVWGEIEQVVVDCRKDSPTYLKWEKWTINADNQLLIFIPPFFGNAHYAKTDEVLFYYKWAYEGDYVDAEEQFTYAYNDERIGIDWGGICPILSERDMKHLKDAQ</sequence>
<feature type="active site" description="Proton acceptor" evidence="8">
    <location>
        <position position="67"/>
    </location>
</feature>
<evidence type="ECO:0000256" key="5">
    <source>
        <dbReference type="ARBA" id="ARBA00029758"/>
    </source>
</evidence>
<dbReference type="PANTHER" id="PTHR21047">
    <property type="entry name" value="DTDP-6-DEOXY-D-GLUCOSE-3,5 EPIMERASE"/>
    <property type="match status" value="1"/>
</dbReference>
<dbReference type="InterPro" id="IPR014710">
    <property type="entry name" value="RmlC-like_jellyroll"/>
</dbReference>
<dbReference type="STRING" id="1121267.CCUN_1148"/>
<evidence type="ECO:0000256" key="8">
    <source>
        <dbReference type="PIRSR" id="PIRSR600888-1"/>
    </source>
</evidence>
<evidence type="ECO:0000256" key="3">
    <source>
        <dbReference type="ARBA" id="ARBA00012098"/>
    </source>
</evidence>
<dbReference type="Proteomes" id="UP000192902">
    <property type="component" value="Chromosome"/>
</dbReference>
<dbReference type="SUPFAM" id="SSF51182">
    <property type="entry name" value="RmlC-like cupins"/>
    <property type="match status" value="1"/>
</dbReference>
<evidence type="ECO:0000313" key="10">
    <source>
        <dbReference type="Proteomes" id="UP000192902"/>
    </source>
</evidence>
<comment type="catalytic activity">
    <reaction evidence="1">
        <text>dTDP-4-dehydro-6-deoxy-alpha-D-glucose = dTDP-4-dehydro-beta-L-rhamnose</text>
        <dbReference type="Rhea" id="RHEA:16969"/>
        <dbReference type="ChEBI" id="CHEBI:57649"/>
        <dbReference type="ChEBI" id="CHEBI:62830"/>
        <dbReference type="EC" id="5.1.3.13"/>
    </reaction>
</comment>
<dbReference type="eggNOG" id="COG1898">
    <property type="taxonomic scope" value="Bacteria"/>
</dbReference>
<evidence type="ECO:0000313" key="9">
    <source>
        <dbReference type="EMBL" id="ARJ56745.1"/>
    </source>
</evidence>
<dbReference type="InterPro" id="IPR011051">
    <property type="entry name" value="RmlC_Cupin_sf"/>
</dbReference>
<dbReference type="OrthoDB" id="9800680at2"/>
<dbReference type="GO" id="GO:0008830">
    <property type="term" value="F:dTDP-4-dehydrorhamnose 3,5-epimerase activity"/>
    <property type="evidence" value="ECO:0007669"/>
    <property type="project" value="UniProtKB-EC"/>
</dbReference>
<dbReference type="GO" id="GO:0005829">
    <property type="term" value="C:cytosol"/>
    <property type="evidence" value="ECO:0007669"/>
    <property type="project" value="TreeGrafter"/>
</dbReference>
<feature type="active site" description="Proton donor" evidence="8">
    <location>
        <position position="134"/>
    </location>
</feature>
<dbReference type="AlphaFoldDB" id="A0A1W6BXE1"/>
<reference evidence="9 10" key="1">
    <citation type="submission" date="2017-04" db="EMBL/GenBank/DDBJ databases">
        <title>Complete genome sequence of the Campylobacter cuniculorum type strain LMG24588.</title>
        <authorList>
            <person name="Miller W.G."/>
            <person name="Yee E."/>
            <person name="Revez J."/>
            <person name="Bono J.L."/>
            <person name="Rossi M."/>
        </authorList>
    </citation>
    <scope>NUCLEOTIDE SEQUENCE [LARGE SCALE GENOMIC DNA]</scope>
    <source>
        <strain evidence="9 10">LMG 24588</strain>
    </source>
</reference>
<proteinExistence type="predicted"/>
<evidence type="ECO:0000256" key="1">
    <source>
        <dbReference type="ARBA" id="ARBA00001298"/>
    </source>
</evidence>
<evidence type="ECO:0000256" key="4">
    <source>
        <dbReference type="ARBA" id="ARBA00019595"/>
    </source>
</evidence>
<accession>A0A1W6BXE1</accession>
<comment type="function">
    <text evidence="2">Catalyzes the epimerization of the C3' and C5'positions of dTDP-6-deoxy-D-xylo-4-hexulose, forming dTDP-6-deoxy-L-lyxo-4-hexulose.</text>
</comment>